<keyword evidence="3" id="KW-1185">Reference proteome</keyword>
<evidence type="ECO:0000256" key="1">
    <source>
        <dbReference type="SAM" id="SignalP"/>
    </source>
</evidence>
<evidence type="ECO:0000313" key="3">
    <source>
        <dbReference type="Proteomes" id="UP000266841"/>
    </source>
</evidence>
<protein>
    <recommendedName>
        <fullName evidence="4">Methyltransferase FkbM domain-containing protein</fullName>
    </recommendedName>
</protein>
<dbReference type="Gene3D" id="3.40.50.150">
    <property type="entry name" value="Vaccinia Virus protein VP39"/>
    <property type="match status" value="1"/>
</dbReference>
<dbReference type="Proteomes" id="UP000266841">
    <property type="component" value="Unassembled WGS sequence"/>
</dbReference>
<dbReference type="AlphaFoldDB" id="K0RQI7"/>
<keyword evidence="1" id="KW-0732">Signal</keyword>
<proteinExistence type="predicted"/>
<dbReference type="InterPro" id="IPR029063">
    <property type="entry name" value="SAM-dependent_MTases_sf"/>
</dbReference>
<organism evidence="2 3">
    <name type="scientific">Thalassiosira oceanica</name>
    <name type="common">Marine diatom</name>
    <dbReference type="NCBI Taxonomy" id="159749"/>
    <lineage>
        <taxon>Eukaryota</taxon>
        <taxon>Sar</taxon>
        <taxon>Stramenopiles</taxon>
        <taxon>Ochrophyta</taxon>
        <taxon>Bacillariophyta</taxon>
        <taxon>Coscinodiscophyceae</taxon>
        <taxon>Thalassiosirophycidae</taxon>
        <taxon>Thalassiosirales</taxon>
        <taxon>Thalassiosiraceae</taxon>
        <taxon>Thalassiosira</taxon>
    </lineage>
</organism>
<accession>K0RQI7</accession>
<evidence type="ECO:0000313" key="2">
    <source>
        <dbReference type="EMBL" id="EJK48977.1"/>
    </source>
</evidence>
<dbReference type="SUPFAM" id="SSF53335">
    <property type="entry name" value="S-adenosyl-L-methionine-dependent methyltransferases"/>
    <property type="match status" value="1"/>
</dbReference>
<sequence>MATRRWTLRLSLLLNLGLILHTLHTSTKISSSISSPALQSLSNDAKGNKSEHVEKTPTIDYLERTRLTLSGASGDTAADSAFECPTSHVIDDDMNHANHPQCSRMLSAFYSKNITLKACDRVTGTYNPYGWECRLKQPLFDEIMNANMQQCAFGFMDVGALIGDWIVAESLLFDSMKSVAVEAHPQTYLAMKRYLQVNGIDGVRSHSYPFAVGDASMDQISVSGASDLVSWSDGIFRINNWVPSLCIETSVENTGTFKASDGMGSTSSCPPAQLALPITTIDMIMTNWQARRGTKSPPDKLAYGGLFAFKLDIEGSERDALRGANLSFSDPEQRPCIIYIELKTDEKYTQAFEMLIELGYTDIMDMDSGRKGRESYPPLGAKYPGEGNYELRLDSSVYQDCVERVREVACTDTSSGRKGSI</sequence>
<reference evidence="2 3" key="1">
    <citation type="journal article" date="2012" name="Genome Biol.">
        <title>Genome and low-iron response of an oceanic diatom adapted to chronic iron limitation.</title>
        <authorList>
            <person name="Lommer M."/>
            <person name="Specht M."/>
            <person name="Roy A.S."/>
            <person name="Kraemer L."/>
            <person name="Andreson R."/>
            <person name="Gutowska M.A."/>
            <person name="Wolf J."/>
            <person name="Bergner S.V."/>
            <person name="Schilhabel M.B."/>
            <person name="Klostermeier U.C."/>
            <person name="Beiko R.G."/>
            <person name="Rosenstiel P."/>
            <person name="Hippler M."/>
            <person name="Laroche J."/>
        </authorList>
    </citation>
    <scope>NUCLEOTIDE SEQUENCE [LARGE SCALE GENOMIC DNA]</scope>
    <source>
        <strain evidence="2 3">CCMP1005</strain>
    </source>
</reference>
<dbReference type="EMBL" id="AGNL01045232">
    <property type="protein sequence ID" value="EJK48977.1"/>
    <property type="molecule type" value="Genomic_DNA"/>
</dbReference>
<feature type="chain" id="PRO_5030173011" description="Methyltransferase FkbM domain-containing protein" evidence="1">
    <location>
        <begin position="26"/>
        <end position="421"/>
    </location>
</feature>
<feature type="signal peptide" evidence="1">
    <location>
        <begin position="1"/>
        <end position="25"/>
    </location>
</feature>
<gene>
    <name evidence="2" type="ORF">THAOC_32185</name>
</gene>
<name>K0RQI7_THAOC</name>
<evidence type="ECO:0008006" key="4">
    <source>
        <dbReference type="Google" id="ProtNLM"/>
    </source>
</evidence>
<comment type="caution">
    <text evidence="2">The sequence shown here is derived from an EMBL/GenBank/DDBJ whole genome shotgun (WGS) entry which is preliminary data.</text>
</comment>